<keyword evidence="4 10" id="KW-0808">Transferase</keyword>
<evidence type="ECO:0000256" key="1">
    <source>
        <dbReference type="ARBA" id="ARBA00004651"/>
    </source>
</evidence>
<dbReference type="Gene3D" id="1.25.40.10">
    <property type="entry name" value="Tetratricopeptide repeat domain"/>
    <property type="match status" value="1"/>
</dbReference>
<dbReference type="GO" id="GO:0005886">
    <property type="term" value="C:plasma membrane"/>
    <property type="evidence" value="ECO:0007669"/>
    <property type="project" value="UniProtKB-SubCell"/>
</dbReference>
<dbReference type="AlphaFoldDB" id="A0A2T1DZI6"/>
<evidence type="ECO:0000256" key="8">
    <source>
        <dbReference type="SAM" id="Phobius"/>
    </source>
</evidence>
<dbReference type="InterPro" id="IPR003342">
    <property type="entry name" value="ArnT-like_N"/>
</dbReference>
<evidence type="ECO:0000313" key="10">
    <source>
        <dbReference type="EMBL" id="PSB25910.1"/>
    </source>
</evidence>
<gene>
    <name evidence="10" type="ORF">C7B82_21460</name>
</gene>
<feature type="transmembrane region" description="Helical" evidence="8">
    <location>
        <begin position="407"/>
        <end position="429"/>
    </location>
</feature>
<dbReference type="Pfam" id="PF02366">
    <property type="entry name" value="PMT"/>
    <property type="match status" value="1"/>
</dbReference>
<dbReference type="PANTHER" id="PTHR33908:SF11">
    <property type="entry name" value="MEMBRANE PROTEIN"/>
    <property type="match status" value="1"/>
</dbReference>
<organism evidence="10 11">
    <name type="scientific">Stenomitos frigidus ULC18</name>
    <dbReference type="NCBI Taxonomy" id="2107698"/>
    <lineage>
        <taxon>Bacteria</taxon>
        <taxon>Bacillati</taxon>
        <taxon>Cyanobacteriota</taxon>
        <taxon>Cyanophyceae</taxon>
        <taxon>Leptolyngbyales</taxon>
        <taxon>Leptolyngbyaceae</taxon>
        <taxon>Stenomitos</taxon>
    </lineage>
</organism>
<evidence type="ECO:0000256" key="4">
    <source>
        <dbReference type="ARBA" id="ARBA00022679"/>
    </source>
</evidence>
<keyword evidence="11" id="KW-1185">Reference proteome</keyword>
<feature type="transmembrane region" description="Helical" evidence="8">
    <location>
        <begin position="147"/>
        <end position="168"/>
    </location>
</feature>
<evidence type="ECO:0000256" key="2">
    <source>
        <dbReference type="ARBA" id="ARBA00022475"/>
    </source>
</evidence>
<keyword evidence="6 8" id="KW-1133">Transmembrane helix</keyword>
<feature type="transmembrane region" description="Helical" evidence="8">
    <location>
        <begin position="382"/>
        <end position="400"/>
    </location>
</feature>
<dbReference type="OrthoDB" id="437910at2"/>
<evidence type="ECO:0000256" key="7">
    <source>
        <dbReference type="ARBA" id="ARBA00023136"/>
    </source>
</evidence>
<dbReference type="GO" id="GO:0006493">
    <property type="term" value="P:protein O-linked glycosylation"/>
    <property type="evidence" value="ECO:0007669"/>
    <property type="project" value="InterPro"/>
</dbReference>
<feature type="transmembrane region" description="Helical" evidence="8">
    <location>
        <begin position="306"/>
        <end position="323"/>
    </location>
</feature>
<dbReference type="InterPro" id="IPR011990">
    <property type="entry name" value="TPR-like_helical_dom_sf"/>
</dbReference>
<dbReference type="GO" id="GO:0009103">
    <property type="term" value="P:lipopolysaccharide biosynthetic process"/>
    <property type="evidence" value="ECO:0007669"/>
    <property type="project" value="UniProtKB-ARBA"/>
</dbReference>
<evidence type="ECO:0000256" key="3">
    <source>
        <dbReference type="ARBA" id="ARBA00022676"/>
    </source>
</evidence>
<feature type="transmembrane region" description="Helical" evidence="8">
    <location>
        <begin position="108"/>
        <end position="141"/>
    </location>
</feature>
<feature type="domain" description="ArnT-like N-terminal" evidence="9">
    <location>
        <begin position="101"/>
        <end position="263"/>
    </location>
</feature>
<dbReference type="GO" id="GO:0000030">
    <property type="term" value="F:mannosyltransferase activity"/>
    <property type="evidence" value="ECO:0007669"/>
    <property type="project" value="InterPro"/>
</dbReference>
<name>A0A2T1DZI6_9CYAN</name>
<accession>A0A2T1DZI6</accession>
<keyword evidence="5 8" id="KW-0812">Transmembrane</keyword>
<comment type="subcellular location">
    <subcellularLocation>
        <location evidence="1">Cell membrane</location>
        <topology evidence="1">Multi-pass membrane protein</topology>
    </subcellularLocation>
</comment>
<feature type="transmembrane region" description="Helical" evidence="8">
    <location>
        <begin position="245"/>
        <end position="262"/>
    </location>
</feature>
<feature type="transmembrane region" description="Helical" evidence="8">
    <location>
        <begin position="12"/>
        <end position="31"/>
    </location>
</feature>
<feature type="transmembrane region" description="Helical" evidence="8">
    <location>
        <begin position="77"/>
        <end position="96"/>
    </location>
</feature>
<feature type="transmembrane region" description="Helical" evidence="8">
    <location>
        <begin position="189"/>
        <end position="215"/>
    </location>
</feature>
<comment type="caution">
    <text evidence="10">The sequence shown here is derived from an EMBL/GenBank/DDBJ whole genome shotgun (WGS) entry which is preliminary data.</text>
</comment>
<protein>
    <submittedName>
        <fullName evidence="10">Phospholipid carrier-dependent glycosyltransferase</fullName>
    </submittedName>
</protein>
<reference evidence="10 11" key="2">
    <citation type="submission" date="2018-03" db="EMBL/GenBank/DDBJ databases">
        <title>The ancient ancestry and fast evolution of plastids.</title>
        <authorList>
            <person name="Moore K.R."/>
            <person name="Magnabosco C."/>
            <person name="Momper L."/>
            <person name="Gold D.A."/>
            <person name="Bosak T."/>
            <person name="Fournier G.P."/>
        </authorList>
    </citation>
    <scope>NUCLEOTIDE SEQUENCE [LARGE SCALE GENOMIC DNA]</scope>
    <source>
        <strain evidence="10 11">ULC18</strain>
    </source>
</reference>
<proteinExistence type="predicted"/>
<dbReference type="SUPFAM" id="SSF48452">
    <property type="entry name" value="TPR-like"/>
    <property type="match status" value="1"/>
</dbReference>
<keyword evidence="7 8" id="KW-0472">Membrane</keyword>
<evidence type="ECO:0000256" key="6">
    <source>
        <dbReference type="ARBA" id="ARBA00022989"/>
    </source>
</evidence>
<dbReference type="EMBL" id="PVWK01000118">
    <property type="protein sequence ID" value="PSB25910.1"/>
    <property type="molecule type" value="Genomic_DNA"/>
</dbReference>
<reference evidence="11" key="1">
    <citation type="submission" date="2018-02" db="EMBL/GenBank/DDBJ databases">
        <authorList>
            <person name="Moore K."/>
            <person name="Momper L."/>
        </authorList>
    </citation>
    <scope>NUCLEOTIDE SEQUENCE [LARGE SCALE GENOMIC DNA]</scope>
    <source>
        <strain evidence="11">ULC18</strain>
    </source>
</reference>
<dbReference type="Proteomes" id="UP000239576">
    <property type="component" value="Unassembled WGS sequence"/>
</dbReference>
<keyword evidence="2" id="KW-1003">Cell membrane</keyword>
<dbReference type="PANTHER" id="PTHR33908">
    <property type="entry name" value="MANNOSYLTRANSFERASE YKCB-RELATED"/>
    <property type="match status" value="1"/>
</dbReference>
<sequence length="891" mass="99626">MIESKRRPWVRGLPVLGSIWLVGAIGDRLWFTLDHSIPNWDQADYLTGVLNYWQALQTPQWFSGDWWTHLWQLSSKIPPLVYITTAPFIGLFGAGADQSTLVNLFFSALLLGSVYTIGVCLFTLPVACWAAGLCLLMPGLYRVRLDFLLDFPLTSLVTLCFTCLTVWRETGKGERLKDEGLRRKEPPNFTLYPLAFSLSDWLLATAIGITLGLALMVKQPALLFLVVPLVWAGIETIWQHSWIRLLQLVLAVCLSTLIWVPWYRTNWLLMLSATKRATIDSAIAEHDPSLLSLDAWTYYLKVLPEMISLPLLVLPLVGFLFFWRRSRVSSQCLGEADFGPKTKNYRQQVYGASRAALIWLFVYCIGGYLLSSLNVNKDDRYVVPYLPIVALLLAYGLTLLPRRWKLLQWGTIGLALVLMFNNLVALPLGSTPTQKSFSQHFAYTGEGYPHAQVIASVIQAQPYLRSTIGVLPSTGQINQHNINYYGNLQNFRVYGRQVGTRKSQVEQDARSVSWFLTKTNDQGSIRQQEAQAALVKTVEQGTDFTLHKTWALPDRSTLKLFRRSIPLLEVAPVVGSGQLAISGQRSAVSSQNSKLFYTPPITLDQVIVPDRVPPGQPIPVTYRWSGDWQSLQSGLVLLTWHKQGQPAGRWVHDHGIGMGLLHPKVLPGSKASRFQVVERLAMLPPQDAAAGTYTLEATYLDRQTGKTAAIATPSVSLRLDAKATANPAPELDLATQLRTLSTALPKGGKDLTAAFDQIGRINQYDPTQDYADQVRQATAYRLAQEPKNREFAYTLVLANVLKRRVGDAIASLQQVVQLDAQNPYAYGYLAFINLYDFRAQAAQAALRSGFKLNAKLPELYALSGVAALMQGKPIQAWQQFQQFERLEKQTN</sequence>
<feature type="transmembrane region" description="Helical" evidence="8">
    <location>
        <begin position="221"/>
        <end position="238"/>
    </location>
</feature>
<keyword evidence="3" id="KW-0328">Glycosyltransferase</keyword>
<evidence type="ECO:0000313" key="11">
    <source>
        <dbReference type="Proteomes" id="UP000239576"/>
    </source>
</evidence>
<dbReference type="GO" id="GO:0016763">
    <property type="term" value="F:pentosyltransferase activity"/>
    <property type="evidence" value="ECO:0007669"/>
    <property type="project" value="TreeGrafter"/>
</dbReference>
<evidence type="ECO:0000259" key="9">
    <source>
        <dbReference type="Pfam" id="PF02366"/>
    </source>
</evidence>
<evidence type="ECO:0000256" key="5">
    <source>
        <dbReference type="ARBA" id="ARBA00022692"/>
    </source>
</evidence>
<dbReference type="InterPro" id="IPR050297">
    <property type="entry name" value="LipidA_mod_glycosyltrf_83"/>
</dbReference>
<feature type="transmembrane region" description="Helical" evidence="8">
    <location>
        <begin position="351"/>
        <end position="370"/>
    </location>
</feature>